<dbReference type="RefSeq" id="WP_253333957.1">
    <property type="nucleotide sequence ID" value="NZ_JAMYXC010000240.1"/>
</dbReference>
<evidence type="ECO:0000256" key="3">
    <source>
        <dbReference type="ARBA" id="ARBA00023139"/>
    </source>
</evidence>
<dbReference type="AlphaFoldDB" id="A0A9X2FSL9"/>
<dbReference type="SUPFAM" id="SSF141488">
    <property type="entry name" value="YdhA-like"/>
    <property type="match status" value="1"/>
</dbReference>
<comment type="caution">
    <text evidence="7">The sequence shown here is derived from an EMBL/GenBank/DDBJ whole genome shotgun (WGS) entry which is preliminary data.</text>
</comment>
<keyword evidence="8" id="KW-1185">Reference proteome</keyword>
<organism evidence="7 8">
    <name type="scientific">Limimaricola litoreus</name>
    <dbReference type="NCBI Taxonomy" id="2955316"/>
    <lineage>
        <taxon>Bacteria</taxon>
        <taxon>Pseudomonadati</taxon>
        <taxon>Pseudomonadota</taxon>
        <taxon>Alphaproteobacteria</taxon>
        <taxon>Rhodobacterales</taxon>
        <taxon>Paracoccaceae</taxon>
        <taxon>Limimaricola</taxon>
    </lineage>
</organism>
<keyword evidence="2" id="KW-0472">Membrane</keyword>
<sequence length="116" mass="12264">MSRSGLVSFLAFVAIGSSPAWADAELSLSFDMEDVTVLRHLCGDGDSLAVVYVNSDEESLALVPVDDDTRVFASRVSGSGAIYVSGALEWATQGDTATLRDTLRDETLIECASIEG</sequence>
<proteinExistence type="predicted"/>
<feature type="signal peptide" evidence="5">
    <location>
        <begin position="1"/>
        <end position="22"/>
    </location>
</feature>
<evidence type="ECO:0000256" key="2">
    <source>
        <dbReference type="ARBA" id="ARBA00023136"/>
    </source>
</evidence>
<dbReference type="InterPro" id="IPR036328">
    <property type="entry name" value="MliC_sf"/>
</dbReference>
<keyword evidence="4" id="KW-0449">Lipoprotein</keyword>
<dbReference type="Proteomes" id="UP001139477">
    <property type="component" value="Unassembled WGS sequence"/>
</dbReference>
<evidence type="ECO:0000256" key="1">
    <source>
        <dbReference type="ARBA" id="ARBA00022729"/>
    </source>
</evidence>
<dbReference type="InterPro" id="IPR018660">
    <property type="entry name" value="MliC"/>
</dbReference>
<name>A0A9X2FSL9_9RHOB</name>
<dbReference type="Pfam" id="PF09864">
    <property type="entry name" value="MliC"/>
    <property type="match status" value="1"/>
</dbReference>
<feature type="domain" description="C-type lysozyme inhibitor" evidence="6">
    <location>
        <begin position="42"/>
        <end position="105"/>
    </location>
</feature>
<evidence type="ECO:0000256" key="5">
    <source>
        <dbReference type="SAM" id="SignalP"/>
    </source>
</evidence>
<evidence type="ECO:0000256" key="4">
    <source>
        <dbReference type="ARBA" id="ARBA00023288"/>
    </source>
</evidence>
<evidence type="ECO:0000313" key="8">
    <source>
        <dbReference type="Proteomes" id="UP001139477"/>
    </source>
</evidence>
<feature type="chain" id="PRO_5040753518" evidence="5">
    <location>
        <begin position="23"/>
        <end position="116"/>
    </location>
</feature>
<evidence type="ECO:0000313" key="7">
    <source>
        <dbReference type="EMBL" id="MCP1169910.1"/>
    </source>
</evidence>
<protein>
    <submittedName>
        <fullName evidence="7">MliC family protein</fullName>
    </submittedName>
</protein>
<dbReference type="Gene3D" id="2.40.128.200">
    <property type="match status" value="1"/>
</dbReference>
<reference evidence="7" key="1">
    <citation type="submission" date="2022-06" db="EMBL/GenBank/DDBJ databases">
        <title>Limimaricola sediminis sp. nov., isolated from an intertidal sediment.</title>
        <authorList>
            <person name="Shao X."/>
        </authorList>
    </citation>
    <scope>NUCLEOTIDE SEQUENCE</scope>
    <source>
        <strain evidence="7">ASW11-118</strain>
    </source>
</reference>
<dbReference type="EMBL" id="JAMYXC010000240">
    <property type="protein sequence ID" value="MCP1169910.1"/>
    <property type="molecule type" value="Genomic_DNA"/>
</dbReference>
<accession>A0A9X2FSL9</accession>
<evidence type="ECO:0000259" key="6">
    <source>
        <dbReference type="Pfam" id="PF09864"/>
    </source>
</evidence>
<keyword evidence="3" id="KW-0564">Palmitate</keyword>
<gene>
    <name evidence="7" type="ORF">NHG85_15480</name>
</gene>
<keyword evidence="1 5" id="KW-0732">Signal</keyword>